<proteinExistence type="predicted"/>
<comment type="caution">
    <text evidence="1">The sequence shown here is derived from an EMBL/GenBank/DDBJ whole genome shotgun (WGS) entry which is preliminary data.</text>
</comment>
<keyword evidence="2" id="KW-1185">Reference proteome</keyword>
<accession>A0ABQ8AE77</accession>
<dbReference type="Proteomes" id="UP000824890">
    <property type="component" value="Unassembled WGS sequence"/>
</dbReference>
<dbReference type="EMBL" id="JAGKQM010000013">
    <property type="protein sequence ID" value="KAH0890617.1"/>
    <property type="molecule type" value="Genomic_DNA"/>
</dbReference>
<evidence type="ECO:0000313" key="2">
    <source>
        <dbReference type="Proteomes" id="UP000824890"/>
    </source>
</evidence>
<name>A0ABQ8AE77_BRANA</name>
<reference evidence="1 2" key="1">
    <citation type="submission" date="2021-05" db="EMBL/GenBank/DDBJ databases">
        <title>Genome Assembly of Synthetic Allotetraploid Brassica napus Reveals Homoeologous Exchanges between Subgenomes.</title>
        <authorList>
            <person name="Davis J.T."/>
        </authorList>
    </citation>
    <scope>NUCLEOTIDE SEQUENCE [LARGE SCALE GENOMIC DNA]</scope>
    <source>
        <strain evidence="2">cv. Da-Ae</strain>
        <tissue evidence="1">Seedling</tissue>
    </source>
</reference>
<evidence type="ECO:0000313" key="1">
    <source>
        <dbReference type="EMBL" id="KAH0890617.1"/>
    </source>
</evidence>
<protein>
    <submittedName>
        <fullName evidence="1">Uncharacterized protein</fullName>
    </submittedName>
</protein>
<sequence length="161" mass="17133">MRPAAREATAAPPLVSSFFSYVSSFPPSVSSSMCDECSSSYSGSDLSAMCGVAIHAAKVVARSEQLRHTAAPLSKISGFYRAELSIMNAFTGAFSGVSGVCAILQQSQNIKEFVGAKWVLRMGQISLVATLIDSTMRLLCDGSSQSEPEDRLALIEWVLVV</sequence>
<organism evidence="1 2">
    <name type="scientific">Brassica napus</name>
    <name type="common">Rape</name>
    <dbReference type="NCBI Taxonomy" id="3708"/>
    <lineage>
        <taxon>Eukaryota</taxon>
        <taxon>Viridiplantae</taxon>
        <taxon>Streptophyta</taxon>
        <taxon>Embryophyta</taxon>
        <taxon>Tracheophyta</taxon>
        <taxon>Spermatophyta</taxon>
        <taxon>Magnoliopsida</taxon>
        <taxon>eudicotyledons</taxon>
        <taxon>Gunneridae</taxon>
        <taxon>Pentapetalae</taxon>
        <taxon>rosids</taxon>
        <taxon>malvids</taxon>
        <taxon>Brassicales</taxon>
        <taxon>Brassicaceae</taxon>
        <taxon>Brassiceae</taxon>
        <taxon>Brassica</taxon>
    </lineage>
</organism>
<gene>
    <name evidence="1" type="ORF">HID58_053046</name>
</gene>